<dbReference type="PANTHER" id="PTHR47619">
    <property type="entry name" value="METALLO-HYDROLASE YYCJ-RELATED"/>
    <property type="match status" value="1"/>
</dbReference>
<evidence type="ECO:0000259" key="1">
    <source>
        <dbReference type="SMART" id="SM00849"/>
    </source>
</evidence>
<keyword evidence="3" id="KW-1185">Reference proteome</keyword>
<dbReference type="AlphaFoldDB" id="A0A2N7AXJ8"/>
<dbReference type="Proteomes" id="UP000235649">
    <property type="component" value="Unassembled WGS sequence"/>
</dbReference>
<dbReference type="RefSeq" id="WP_102194926.1">
    <property type="nucleotide sequence ID" value="NZ_NIPR01000001.1"/>
</dbReference>
<dbReference type="InterPro" id="IPR058121">
    <property type="entry name" value="WalJ/YycJ"/>
</dbReference>
<organism evidence="2 3">
    <name type="scientific">Companilactobacillus nuruki</name>
    <dbReference type="NCBI Taxonomy" id="1993540"/>
    <lineage>
        <taxon>Bacteria</taxon>
        <taxon>Bacillati</taxon>
        <taxon>Bacillota</taxon>
        <taxon>Bacilli</taxon>
        <taxon>Lactobacillales</taxon>
        <taxon>Lactobacillaceae</taxon>
        <taxon>Companilactobacillus</taxon>
    </lineage>
</organism>
<dbReference type="CDD" id="cd07733">
    <property type="entry name" value="YycJ-like_MBL-fold"/>
    <property type="match status" value="1"/>
</dbReference>
<keyword evidence="2" id="KW-0378">Hydrolase</keyword>
<dbReference type="InterPro" id="IPR052533">
    <property type="entry name" value="WalJ/YycJ-like"/>
</dbReference>
<evidence type="ECO:0000313" key="3">
    <source>
        <dbReference type="Proteomes" id="UP000235649"/>
    </source>
</evidence>
<dbReference type="EMBL" id="NIPR01000001">
    <property type="protein sequence ID" value="PMD73815.1"/>
    <property type="molecule type" value="Genomic_DNA"/>
</dbReference>
<gene>
    <name evidence="2" type="ORF">CBP76_00275</name>
</gene>
<proteinExistence type="predicted"/>
<name>A0A2N7AXJ8_9LACO</name>
<evidence type="ECO:0000313" key="2">
    <source>
        <dbReference type="EMBL" id="PMD73815.1"/>
    </source>
</evidence>
<reference evidence="2 3" key="1">
    <citation type="submission" date="2017-05" db="EMBL/GenBank/DDBJ databases">
        <title>Lactobacillus nurukis nov., sp. nov., isolated from nuruk.</title>
        <authorList>
            <person name="Kim S.-J."/>
        </authorList>
    </citation>
    <scope>NUCLEOTIDE SEQUENCE [LARGE SCALE GENOMIC DNA]</scope>
    <source>
        <strain evidence="2 3">SYF10-1a</strain>
    </source>
</reference>
<dbReference type="Pfam" id="PF00753">
    <property type="entry name" value="Lactamase_B"/>
    <property type="match status" value="1"/>
</dbReference>
<feature type="domain" description="Metallo-beta-lactamase" evidence="1">
    <location>
        <begin position="23"/>
        <end position="228"/>
    </location>
</feature>
<dbReference type="GO" id="GO:0016787">
    <property type="term" value="F:hydrolase activity"/>
    <property type="evidence" value="ECO:0007669"/>
    <property type="project" value="UniProtKB-KW"/>
</dbReference>
<dbReference type="PANTHER" id="PTHR47619:SF1">
    <property type="entry name" value="EXODEOXYRIBONUCLEASE WALJ"/>
    <property type="match status" value="1"/>
</dbReference>
<dbReference type="InterPro" id="IPR036866">
    <property type="entry name" value="RibonucZ/Hydroxyglut_hydro"/>
</dbReference>
<accession>A0A2N7AXJ8</accession>
<dbReference type="InterPro" id="IPR001279">
    <property type="entry name" value="Metallo-B-lactamas"/>
</dbReference>
<dbReference type="SMART" id="SM00849">
    <property type="entry name" value="Lactamase_B"/>
    <property type="match status" value="1"/>
</dbReference>
<dbReference type="OrthoDB" id="9781189at2"/>
<sequence length="274" mass="31001">MEIIITVPNDDSLKISVLASSSSGNATYIETPKHHVLVDAGLSGKKIKEAMESIGKDINTVDSLFVTHEHTDHIKGVGVLARRYNLNVYANQKTWEAMMPKIGKIPEDEIHVFQHNKIMSLDDLDIESFAVSHDAIDPQFYKFYHNGKEFVILTDTGYVSDRIQKTIENADGYLMECNHDVEMLREGFYPWPLKQRILSERGHLSNEDGAHTLMDVIGNKTKQIYLGHLSHENNTKKVARHEVTEVLEDHDFGVGHDFMIHDTDPAIADPLITL</sequence>
<dbReference type="SUPFAM" id="SSF56281">
    <property type="entry name" value="Metallo-hydrolase/oxidoreductase"/>
    <property type="match status" value="1"/>
</dbReference>
<dbReference type="Gene3D" id="3.60.15.10">
    <property type="entry name" value="Ribonuclease Z/Hydroxyacylglutathione hydrolase-like"/>
    <property type="match status" value="1"/>
</dbReference>
<comment type="caution">
    <text evidence="2">The sequence shown here is derived from an EMBL/GenBank/DDBJ whole genome shotgun (WGS) entry which is preliminary data.</text>
</comment>
<protein>
    <submittedName>
        <fullName evidence="2">MBL fold metallo-hydrolase</fullName>
    </submittedName>
</protein>